<dbReference type="Pfam" id="PF00149">
    <property type="entry name" value="Metallophos"/>
    <property type="match status" value="1"/>
</dbReference>
<dbReference type="GO" id="GO:0030288">
    <property type="term" value="C:outer membrane-bounded periplasmic space"/>
    <property type="evidence" value="ECO:0007669"/>
    <property type="project" value="TreeGrafter"/>
</dbReference>
<dbReference type="InterPro" id="IPR029052">
    <property type="entry name" value="Metallo-depent_PP-like"/>
</dbReference>
<keyword evidence="6" id="KW-1185">Reference proteome</keyword>
<gene>
    <name evidence="5" type="ORF">NQZ67_09710</name>
</gene>
<evidence type="ECO:0000313" key="5">
    <source>
        <dbReference type="EMBL" id="MCR2804154.1"/>
    </source>
</evidence>
<comment type="similarity">
    <text evidence="2">Belongs to the 5'-nucleotidase family.</text>
</comment>
<dbReference type="InterPro" id="IPR004843">
    <property type="entry name" value="Calcineurin-like_PHP"/>
</dbReference>
<protein>
    <submittedName>
        <fullName evidence="5">Bifunctional metallophosphatase/5'-nucleotidase</fullName>
    </submittedName>
</protein>
<dbReference type="SUPFAM" id="SSF56300">
    <property type="entry name" value="Metallo-dependent phosphatases"/>
    <property type="match status" value="1"/>
</dbReference>
<dbReference type="AlphaFoldDB" id="A0A9X2S8A7"/>
<comment type="caution">
    <text evidence="5">The sequence shown here is derived from an EMBL/GenBank/DDBJ whole genome shotgun (WGS) entry which is preliminary data.</text>
</comment>
<feature type="domain" description="5'-Nucleotidase C-terminal" evidence="4">
    <location>
        <begin position="333"/>
        <end position="493"/>
    </location>
</feature>
<feature type="domain" description="Calcineurin-like phosphoesterase" evidence="3">
    <location>
        <begin position="10"/>
        <end position="247"/>
    </location>
</feature>
<dbReference type="GO" id="GO:0016787">
    <property type="term" value="F:hydrolase activity"/>
    <property type="evidence" value="ECO:0007669"/>
    <property type="project" value="UniProtKB-KW"/>
</dbReference>
<organism evidence="5 6">
    <name type="scientific">Paenibacillus soyae</name>
    <dbReference type="NCBI Taxonomy" id="2969249"/>
    <lineage>
        <taxon>Bacteria</taxon>
        <taxon>Bacillati</taxon>
        <taxon>Bacillota</taxon>
        <taxon>Bacilli</taxon>
        <taxon>Bacillales</taxon>
        <taxon>Paenibacillaceae</taxon>
        <taxon>Paenibacillus</taxon>
    </lineage>
</organism>
<sequence>MTATHSATVTIWSTSDLHGFRCTPSQHPLMTNVHRMNELSRMILQSKQSLGRRFFWFDNGDAYQGAPLTDSFMNELKKGEDRRHPTTEWFRQTGCDAFVPGNHEFNYGRDAAQKIAGQSPIPWLSANIVEALTGEPLFGTPYRVWTTEEGVRVALLGLTTAFIPAWERPEHIEGLQFLSAVETAKRWVPLLREKHAADIVIVSYHGGFESNLEDGTPAEPFTGENEGYRLCTEVRGIDVLLTGHQHRLIGDARVDRTLVVQPGSYGTHVGEATLELTKREGSGWTVTSGATRLVSVEAAAVSPSPAWLQPYEEEVTRRLNRPLGQMTGDMRIRDAGEARRKKHPFVQWLNEAQMQAAGVDASLTALMDDNAPGFAPVVTERDIAANYPYPNTLAVLRLTGRQVKDALERSASYFTLDESGALTVSAEFQAPKSQPYNYDMWEGIEYVMDISRPPGCRVTKLTYKDRPLEPEQKLDVVMNHYRAGGGGGYSMFEDAPIVKQIHTEVAEILAEFMCAKPEWHVQLTENWKIIGARKD</sequence>
<dbReference type="PANTHER" id="PTHR11575">
    <property type="entry name" value="5'-NUCLEOTIDASE-RELATED"/>
    <property type="match status" value="1"/>
</dbReference>
<dbReference type="Proteomes" id="UP001141950">
    <property type="component" value="Unassembled WGS sequence"/>
</dbReference>
<dbReference type="SUPFAM" id="SSF55816">
    <property type="entry name" value="5'-nucleotidase (syn. UDP-sugar hydrolase), C-terminal domain"/>
    <property type="match status" value="1"/>
</dbReference>
<dbReference type="Pfam" id="PF02872">
    <property type="entry name" value="5_nucleotid_C"/>
    <property type="match status" value="1"/>
</dbReference>
<dbReference type="EMBL" id="JANIPJ010000005">
    <property type="protein sequence ID" value="MCR2804154.1"/>
    <property type="molecule type" value="Genomic_DNA"/>
</dbReference>
<dbReference type="RefSeq" id="WP_257444983.1">
    <property type="nucleotide sequence ID" value="NZ_JANIPJ010000005.1"/>
</dbReference>
<dbReference type="PRINTS" id="PR01607">
    <property type="entry name" value="APYRASEFAMLY"/>
</dbReference>
<dbReference type="InterPro" id="IPR008334">
    <property type="entry name" value="5'-Nucleotdase_C"/>
</dbReference>
<accession>A0A9X2S8A7</accession>
<dbReference type="GO" id="GO:0009166">
    <property type="term" value="P:nucleotide catabolic process"/>
    <property type="evidence" value="ECO:0007669"/>
    <property type="project" value="InterPro"/>
</dbReference>
<dbReference type="InterPro" id="IPR006179">
    <property type="entry name" value="5_nucleotidase/apyrase"/>
</dbReference>
<keyword evidence="2" id="KW-0547">Nucleotide-binding</keyword>
<dbReference type="Gene3D" id="3.60.21.10">
    <property type="match status" value="1"/>
</dbReference>
<name>A0A9X2S8A7_9BACL</name>
<proteinExistence type="inferred from homology"/>
<dbReference type="GO" id="GO:0000166">
    <property type="term" value="F:nucleotide binding"/>
    <property type="evidence" value="ECO:0007669"/>
    <property type="project" value="UniProtKB-KW"/>
</dbReference>
<evidence type="ECO:0000259" key="4">
    <source>
        <dbReference type="Pfam" id="PF02872"/>
    </source>
</evidence>
<keyword evidence="1" id="KW-0732">Signal</keyword>
<dbReference type="PANTHER" id="PTHR11575:SF6">
    <property type="entry name" value="2',3'-CYCLIC-NUCLEOTIDE 2'-PHOSPHODIESTERASE_3'-NUCLEOTIDASE"/>
    <property type="match status" value="1"/>
</dbReference>
<evidence type="ECO:0000256" key="2">
    <source>
        <dbReference type="RuleBase" id="RU362119"/>
    </source>
</evidence>
<dbReference type="Gene3D" id="3.90.780.10">
    <property type="entry name" value="5'-Nucleotidase, C-terminal domain"/>
    <property type="match status" value="1"/>
</dbReference>
<evidence type="ECO:0000256" key="1">
    <source>
        <dbReference type="ARBA" id="ARBA00022729"/>
    </source>
</evidence>
<reference evidence="5" key="1">
    <citation type="submission" date="2022-08" db="EMBL/GenBank/DDBJ databases">
        <title>The genomic sequence of strain Paenibacillus sp. SCIV0701.</title>
        <authorList>
            <person name="Zhao H."/>
        </authorList>
    </citation>
    <scope>NUCLEOTIDE SEQUENCE</scope>
    <source>
        <strain evidence="5">SCIV0701</strain>
    </source>
</reference>
<evidence type="ECO:0000259" key="3">
    <source>
        <dbReference type="Pfam" id="PF00149"/>
    </source>
</evidence>
<keyword evidence="2" id="KW-0378">Hydrolase</keyword>
<evidence type="ECO:0000313" key="6">
    <source>
        <dbReference type="Proteomes" id="UP001141950"/>
    </source>
</evidence>
<dbReference type="InterPro" id="IPR036907">
    <property type="entry name" value="5'-Nucleotdase_C_sf"/>
</dbReference>